<dbReference type="EMBL" id="CP120628">
    <property type="protein sequence ID" value="WEW58970.1"/>
    <property type="molecule type" value="Genomic_DNA"/>
</dbReference>
<organism evidence="15 16">
    <name type="scientific">Emydomyces testavorans</name>
    <dbReference type="NCBI Taxonomy" id="2070801"/>
    <lineage>
        <taxon>Eukaryota</taxon>
        <taxon>Fungi</taxon>
        <taxon>Dikarya</taxon>
        <taxon>Ascomycota</taxon>
        <taxon>Pezizomycotina</taxon>
        <taxon>Eurotiomycetes</taxon>
        <taxon>Eurotiomycetidae</taxon>
        <taxon>Onygenales</taxon>
        <taxon>Nannizziopsiaceae</taxon>
        <taxon>Emydomyces</taxon>
    </lineage>
</organism>
<dbReference type="FunFam" id="3.90.600.10:FF:000001">
    <property type="entry name" value="Trifunctional purine biosynthetic protein adenosine-3"/>
    <property type="match status" value="1"/>
</dbReference>
<evidence type="ECO:0000256" key="9">
    <source>
        <dbReference type="ARBA" id="ARBA00038345"/>
    </source>
</evidence>
<keyword evidence="5 13" id="KW-0547">Nucleotide-binding</keyword>
<dbReference type="SMART" id="SM01210">
    <property type="entry name" value="GARS_C"/>
    <property type="match status" value="1"/>
</dbReference>
<dbReference type="Pfam" id="PF01071">
    <property type="entry name" value="GARS_A"/>
    <property type="match status" value="1"/>
</dbReference>
<dbReference type="Gene3D" id="3.30.1490.20">
    <property type="entry name" value="ATP-grasp fold, A domain"/>
    <property type="match status" value="1"/>
</dbReference>
<evidence type="ECO:0000313" key="15">
    <source>
        <dbReference type="EMBL" id="WEW58970.1"/>
    </source>
</evidence>
<dbReference type="InterPro" id="IPR020562">
    <property type="entry name" value="PRibGlycinamide_synth_N"/>
</dbReference>
<evidence type="ECO:0000256" key="7">
    <source>
        <dbReference type="ARBA" id="ARBA00022840"/>
    </source>
</evidence>
<evidence type="ECO:0000256" key="12">
    <source>
        <dbReference type="ARBA" id="ARBA00049057"/>
    </source>
</evidence>
<dbReference type="GO" id="GO:0006164">
    <property type="term" value="P:purine nucleotide biosynthetic process"/>
    <property type="evidence" value="ECO:0007669"/>
    <property type="project" value="UniProtKB-KW"/>
</dbReference>
<sequence length="515" mass="56370">MPDSLDNSTNVSGNDRGLSILLVGKGAREHSLAWKLTQSPSVRHVYVVPGNGGTSGLPNVSNIREVEENDYPGLVALAKALGIGLVVVGPDNAVVDGIESYFKASGIPCFAPTKKAAEIEGSKTFAKDFMKKHNIPTAEYRAFSSYNNAKQYLEDADDARVVIKVDGLAAGKGVILPANKVEALQALREIMIDGKFGHAGQSVIIEEYLEGDEISILSFSDGKTFMSLPPGQDHKRIFDGNRGLNTGGMGVYAPLPFVGPDQMREINRDIIQPTLDGLKAEGRPFKGMLFTGIMMTENGPKVLEYNARFGDPETQTMMMLLAPECDLADVLLACSTGRLDKVSIPILSGYACNVVVAASGYPQSYPKGDTITLSEAPEGVQIFHAGTERSSSGELQTAGGRVFAVAAYAPSLEQAVCLAYRGVKCIQFRGMFYRKDIASRYEPSGTSDRVIADNKWQIKELSGTAKKRFWVRSSRRQWLLLRSVFQLQFLIEMRSTFYNHSDRVSWLQQMHTDWI</sequence>
<accession>A0AAF0DLI3</accession>
<evidence type="ECO:0000256" key="5">
    <source>
        <dbReference type="ARBA" id="ARBA00022741"/>
    </source>
</evidence>
<dbReference type="SUPFAM" id="SSF51246">
    <property type="entry name" value="Rudiment single hybrid motif"/>
    <property type="match status" value="1"/>
</dbReference>
<dbReference type="SUPFAM" id="SSF52440">
    <property type="entry name" value="PreATP-grasp domain"/>
    <property type="match status" value="1"/>
</dbReference>
<dbReference type="PANTHER" id="PTHR43472:SF1">
    <property type="entry name" value="PHOSPHORIBOSYLAMINE--GLYCINE LIGASE, CHLOROPLASTIC"/>
    <property type="match status" value="1"/>
</dbReference>
<keyword evidence="3 15" id="KW-0436">Ligase</keyword>
<dbReference type="NCBIfam" id="TIGR00877">
    <property type="entry name" value="purD"/>
    <property type="match status" value="1"/>
</dbReference>
<evidence type="ECO:0000313" key="16">
    <source>
        <dbReference type="Proteomes" id="UP001219355"/>
    </source>
</evidence>
<dbReference type="InterPro" id="IPR020559">
    <property type="entry name" value="PRibGlycinamide_synth_CS"/>
</dbReference>
<evidence type="ECO:0000256" key="10">
    <source>
        <dbReference type="ARBA" id="ARBA00042242"/>
    </source>
</evidence>
<protein>
    <recommendedName>
        <fullName evidence="2">phosphoribosylamine--glycine ligase</fullName>
        <ecNumber evidence="2">6.3.4.13</ecNumber>
    </recommendedName>
    <alternativeName>
        <fullName evidence="10">Glycinamide ribonucleotide synthetase</fullName>
    </alternativeName>
    <alternativeName>
        <fullName evidence="11">Phosphoribosylglycinamide synthetase</fullName>
    </alternativeName>
</protein>
<reference evidence="15" key="1">
    <citation type="submission" date="2023-03" db="EMBL/GenBank/DDBJ databases">
        <title>Emydomyces testavorans Genome Sequence.</title>
        <authorList>
            <person name="Hoyer L."/>
        </authorList>
    </citation>
    <scope>NUCLEOTIDE SEQUENCE</scope>
    <source>
        <strain evidence="15">16-2883</strain>
    </source>
</reference>
<evidence type="ECO:0000256" key="8">
    <source>
        <dbReference type="ARBA" id="ARBA00023211"/>
    </source>
</evidence>
<dbReference type="InterPro" id="IPR013815">
    <property type="entry name" value="ATP_grasp_subdomain_1"/>
</dbReference>
<proteinExistence type="inferred from homology"/>
<evidence type="ECO:0000256" key="2">
    <source>
        <dbReference type="ARBA" id="ARBA00013255"/>
    </source>
</evidence>
<dbReference type="FunFam" id="3.30.1490.20:FF:000006">
    <property type="entry name" value="phosphoribosylamine--glycine ligase, chloroplastic-like"/>
    <property type="match status" value="1"/>
</dbReference>
<dbReference type="Gene3D" id="3.90.600.10">
    <property type="entry name" value="Phosphoribosylglycinamide synthetase, C-terminal domain"/>
    <property type="match status" value="1"/>
</dbReference>
<dbReference type="HAMAP" id="MF_00138">
    <property type="entry name" value="GARS"/>
    <property type="match status" value="1"/>
</dbReference>
<dbReference type="GO" id="GO:0005524">
    <property type="term" value="F:ATP binding"/>
    <property type="evidence" value="ECO:0007669"/>
    <property type="project" value="UniProtKB-UniRule"/>
</dbReference>
<keyword evidence="6" id="KW-0658">Purine biosynthesis</keyword>
<evidence type="ECO:0000256" key="6">
    <source>
        <dbReference type="ARBA" id="ARBA00022755"/>
    </source>
</evidence>
<gene>
    <name evidence="15" type="ORF">PRK78_004438</name>
</gene>
<dbReference type="Pfam" id="PF02843">
    <property type="entry name" value="GARS_C"/>
    <property type="match status" value="1"/>
</dbReference>
<dbReference type="InterPro" id="IPR000115">
    <property type="entry name" value="PRibGlycinamide_synth"/>
</dbReference>
<keyword evidence="16" id="KW-1185">Reference proteome</keyword>
<comment type="catalytic activity">
    <reaction evidence="12">
        <text>2-formamido-N(1)-(5-O-phospho-beta-D-ribosyl)acetamidine + ATP = 5-amino-1-(5-phospho-beta-D-ribosyl)imidazole + ADP + phosphate + H(+)</text>
        <dbReference type="Rhea" id="RHEA:23032"/>
        <dbReference type="ChEBI" id="CHEBI:15378"/>
        <dbReference type="ChEBI" id="CHEBI:30616"/>
        <dbReference type="ChEBI" id="CHEBI:43474"/>
        <dbReference type="ChEBI" id="CHEBI:137981"/>
        <dbReference type="ChEBI" id="CHEBI:147287"/>
        <dbReference type="ChEBI" id="CHEBI:456216"/>
        <dbReference type="EC" id="6.3.3.1"/>
    </reaction>
</comment>
<dbReference type="Gene3D" id="3.40.50.20">
    <property type="match status" value="1"/>
</dbReference>
<comment type="pathway">
    <text evidence="1">Purine metabolism; IMP biosynthesis via de novo pathway; N(1)-(5-phospho-D-ribosyl)glycinamide from 5-phospho-alpha-D-ribose 1-diphosphate: step 2/2.</text>
</comment>
<evidence type="ECO:0000259" key="14">
    <source>
        <dbReference type="PROSITE" id="PS50975"/>
    </source>
</evidence>
<dbReference type="PROSITE" id="PS00184">
    <property type="entry name" value="GARS"/>
    <property type="match status" value="1"/>
</dbReference>
<dbReference type="InterPro" id="IPR020560">
    <property type="entry name" value="PRibGlycinamide_synth_C-dom"/>
</dbReference>
<dbReference type="InterPro" id="IPR020561">
    <property type="entry name" value="PRibGlycinamid_synth_ATP-grasp"/>
</dbReference>
<evidence type="ECO:0000256" key="3">
    <source>
        <dbReference type="ARBA" id="ARBA00022598"/>
    </source>
</evidence>
<dbReference type="InterPro" id="IPR016185">
    <property type="entry name" value="PreATP-grasp_dom_sf"/>
</dbReference>
<dbReference type="GO" id="GO:0009113">
    <property type="term" value="P:purine nucleobase biosynthetic process"/>
    <property type="evidence" value="ECO:0007669"/>
    <property type="project" value="InterPro"/>
</dbReference>
<dbReference type="Pfam" id="PF02844">
    <property type="entry name" value="GARS_N"/>
    <property type="match status" value="1"/>
</dbReference>
<keyword evidence="8" id="KW-0464">Manganese</keyword>
<dbReference type="GO" id="GO:0004637">
    <property type="term" value="F:phosphoribosylamine-glycine ligase activity"/>
    <property type="evidence" value="ECO:0007669"/>
    <property type="project" value="UniProtKB-EC"/>
</dbReference>
<dbReference type="InterPro" id="IPR011761">
    <property type="entry name" value="ATP-grasp"/>
</dbReference>
<evidence type="ECO:0000256" key="13">
    <source>
        <dbReference type="PROSITE-ProRule" id="PRU00409"/>
    </source>
</evidence>
<feature type="domain" description="ATP-grasp" evidence="14">
    <location>
        <begin position="127"/>
        <end position="336"/>
    </location>
</feature>
<dbReference type="FunFam" id="3.30.470.20:FF:000018">
    <property type="entry name" value="Trifunctional purine biosynthetic protein adenosine-3"/>
    <property type="match status" value="1"/>
</dbReference>
<dbReference type="AlphaFoldDB" id="A0AAF0DLI3"/>
<dbReference type="PANTHER" id="PTHR43472">
    <property type="entry name" value="PHOSPHORIBOSYLAMINE--GLYCINE LIGASE"/>
    <property type="match status" value="1"/>
</dbReference>
<dbReference type="GO" id="GO:0046872">
    <property type="term" value="F:metal ion binding"/>
    <property type="evidence" value="ECO:0007669"/>
    <property type="project" value="UniProtKB-KW"/>
</dbReference>
<evidence type="ECO:0000256" key="11">
    <source>
        <dbReference type="ARBA" id="ARBA00042864"/>
    </source>
</evidence>
<dbReference type="Proteomes" id="UP001219355">
    <property type="component" value="Chromosome 2"/>
</dbReference>
<dbReference type="SMART" id="SM01209">
    <property type="entry name" value="GARS_A"/>
    <property type="match status" value="1"/>
</dbReference>
<dbReference type="GO" id="GO:0004641">
    <property type="term" value="F:phosphoribosylformylglycinamidine cyclo-ligase activity"/>
    <property type="evidence" value="ECO:0007669"/>
    <property type="project" value="UniProtKB-EC"/>
</dbReference>
<comment type="similarity">
    <text evidence="9">Belongs to the GARS family.</text>
</comment>
<dbReference type="PROSITE" id="PS50975">
    <property type="entry name" value="ATP_GRASP"/>
    <property type="match status" value="1"/>
</dbReference>
<evidence type="ECO:0000256" key="1">
    <source>
        <dbReference type="ARBA" id="ARBA00005174"/>
    </source>
</evidence>
<name>A0AAF0DLI3_9EURO</name>
<dbReference type="SUPFAM" id="SSF56059">
    <property type="entry name" value="Glutathione synthetase ATP-binding domain-like"/>
    <property type="match status" value="1"/>
</dbReference>
<evidence type="ECO:0000256" key="4">
    <source>
        <dbReference type="ARBA" id="ARBA00022723"/>
    </source>
</evidence>
<dbReference type="EC" id="6.3.4.13" evidence="2"/>
<keyword evidence="7 13" id="KW-0067">ATP-binding</keyword>
<dbReference type="InterPro" id="IPR037123">
    <property type="entry name" value="PRibGlycinamide_synth_C_sf"/>
</dbReference>
<dbReference type="Gene3D" id="3.30.470.20">
    <property type="entry name" value="ATP-grasp fold, B domain"/>
    <property type="match status" value="1"/>
</dbReference>
<keyword evidence="4" id="KW-0479">Metal-binding</keyword>
<dbReference type="InterPro" id="IPR011054">
    <property type="entry name" value="Rudment_hybrid_motif"/>
</dbReference>